<evidence type="ECO:0000313" key="1">
    <source>
        <dbReference type="EMBL" id="KOE97267.1"/>
    </source>
</evidence>
<sequence length="104" mass="11337">MTQEHISHPEGLPNCAAGHRARHIHDKRCASAGGGHLVECACRSTSKHADPDKAIAAWRRLNRPARSARPASVDMPIDNVLQFQLGLTERTPKARRIGGHHGRG</sequence>
<proteinExistence type="predicted"/>
<dbReference type="EMBL" id="AJLO02000047">
    <property type="protein sequence ID" value="KOE97267.1"/>
    <property type="molecule type" value="Genomic_DNA"/>
</dbReference>
<reference evidence="1 2" key="1">
    <citation type="journal article" date="2012" name="J. Bacteriol.">
        <title>Genome sequence of a novel nicotine-degrading strain, Pseudomonas geniculata N1.</title>
        <authorList>
            <person name="Tang H."/>
            <person name="Yu H."/>
            <person name="Tai C."/>
            <person name="Huang K."/>
            <person name="Liu Y."/>
            <person name="Wang L."/>
            <person name="Yao Y."/>
            <person name="Wu G."/>
            <person name="Xu P."/>
        </authorList>
    </citation>
    <scope>NUCLEOTIDE SEQUENCE [LARGE SCALE GENOMIC DNA]</scope>
    <source>
        <strain evidence="1 2">N1</strain>
    </source>
</reference>
<name>A0A0L8A4F8_9GAMM</name>
<protein>
    <submittedName>
        <fullName evidence="1">Uncharacterized protein</fullName>
    </submittedName>
</protein>
<dbReference type="RefSeq" id="WP_010480572.1">
    <property type="nucleotide sequence ID" value="NZ_AJLO02000047.1"/>
</dbReference>
<dbReference type="AlphaFoldDB" id="A0A0L8A4F8"/>
<accession>A0A0L8A4F8</accession>
<comment type="caution">
    <text evidence="1">The sequence shown here is derived from an EMBL/GenBank/DDBJ whole genome shotgun (WGS) entry which is preliminary data.</text>
</comment>
<evidence type="ECO:0000313" key="2">
    <source>
        <dbReference type="Proteomes" id="UP000036890"/>
    </source>
</evidence>
<gene>
    <name evidence="1" type="ORF">W7K_21160</name>
</gene>
<dbReference type="OrthoDB" id="6002309at2"/>
<dbReference type="Proteomes" id="UP000036890">
    <property type="component" value="Unassembled WGS sequence"/>
</dbReference>
<organism evidence="1 2">
    <name type="scientific">Stenotrophomonas geniculata N1</name>
    <dbReference type="NCBI Taxonomy" id="1167641"/>
    <lineage>
        <taxon>Bacteria</taxon>
        <taxon>Pseudomonadati</taxon>
        <taxon>Pseudomonadota</taxon>
        <taxon>Gammaproteobacteria</taxon>
        <taxon>Lysobacterales</taxon>
        <taxon>Lysobacteraceae</taxon>
        <taxon>Stenotrophomonas</taxon>
    </lineage>
</organism>